<proteinExistence type="predicted"/>
<sequence length="267" mass="29670">MPSSLPICRTCGVQYGEPRPDCPICEDERQYVGWNGQQWTTLAGLAEEGHRGRVEEEGPGVVGIGTAPPTAIGQRALLVRTPAGNVMWDMVSYLDDQLIAEVRELGGLSAIAVSHPHFYGSMVEWSRAFGDVPIYVHAADRRWVARPDDAVVFWEGDTHRLTDDLTLINAGVHFAGGQVLHSSAGGGALFSGDIVQVVQDRRWVSFMYSYPNYIPERPHVVRRALSLLEPYAFDRVYGGWWKRVVQTDGAAAVRRSAERYLGFVEER</sequence>
<reference evidence="2 3" key="1">
    <citation type="submission" date="2019-02" db="EMBL/GenBank/DDBJ databases">
        <title>Draft genome sequences of novel Actinobacteria.</title>
        <authorList>
            <person name="Sahin N."/>
            <person name="Ay H."/>
            <person name="Saygin H."/>
        </authorList>
    </citation>
    <scope>NUCLEOTIDE SEQUENCE [LARGE SCALE GENOMIC DNA]</scope>
    <source>
        <strain evidence="2 3">KC201</strain>
    </source>
</reference>
<keyword evidence="3" id="KW-1185">Reference proteome</keyword>
<evidence type="ECO:0000313" key="2">
    <source>
        <dbReference type="EMBL" id="TDC02062.1"/>
    </source>
</evidence>
<dbReference type="GO" id="GO:0016787">
    <property type="term" value="F:hydrolase activity"/>
    <property type="evidence" value="ECO:0007669"/>
    <property type="project" value="UniProtKB-KW"/>
</dbReference>
<dbReference type="RefSeq" id="WP_132337463.1">
    <property type="nucleotide sequence ID" value="NZ_SMJZ01000143.1"/>
</dbReference>
<protein>
    <submittedName>
        <fullName evidence="2">MBL fold metallo-hydrolase</fullName>
    </submittedName>
</protein>
<dbReference type="OrthoDB" id="2373347at2"/>
<dbReference type="SUPFAM" id="SSF56281">
    <property type="entry name" value="Metallo-hydrolase/oxidoreductase"/>
    <property type="match status" value="1"/>
</dbReference>
<dbReference type="Gene3D" id="3.60.15.10">
    <property type="entry name" value="Ribonuclease Z/Hydroxyacylglutathione hydrolase-like"/>
    <property type="match status" value="1"/>
</dbReference>
<dbReference type="InterPro" id="IPR036866">
    <property type="entry name" value="RibonucZ/Hydroxyglut_hydro"/>
</dbReference>
<dbReference type="Pfam" id="PF00753">
    <property type="entry name" value="Lactamase_B"/>
    <property type="match status" value="1"/>
</dbReference>
<dbReference type="AlphaFoldDB" id="A0A4R4N6T9"/>
<dbReference type="InterPro" id="IPR001279">
    <property type="entry name" value="Metallo-B-lactamas"/>
</dbReference>
<evidence type="ECO:0000259" key="1">
    <source>
        <dbReference type="SMART" id="SM00849"/>
    </source>
</evidence>
<accession>A0A4R4N6T9</accession>
<dbReference type="SMART" id="SM00849">
    <property type="entry name" value="Lactamase_B"/>
    <property type="match status" value="1"/>
</dbReference>
<dbReference type="PANTHER" id="PTHR36839">
    <property type="entry name" value="METALLO-BETA-LACTAMASE FAMILY PROTEIN (AFU_ORTHOLOGUE AFUA_5G12770)"/>
    <property type="match status" value="1"/>
</dbReference>
<gene>
    <name evidence="2" type="ORF">E1267_30330</name>
</gene>
<evidence type="ECO:0000313" key="3">
    <source>
        <dbReference type="Proteomes" id="UP000295157"/>
    </source>
</evidence>
<dbReference type="EMBL" id="SMJZ01000143">
    <property type="protein sequence ID" value="TDC02062.1"/>
    <property type="molecule type" value="Genomic_DNA"/>
</dbReference>
<comment type="caution">
    <text evidence="2">The sequence shown here is derived from an EMBL/GenBank/DDBJ whole genome shotgun (WGS) entry which is preliminary data.</text>
</comment>
<keyword evidence="2" id="KW-0378">Hydrolase</keyword>
<organism evidence="2 3">
    <name type="scientific">Nonomuraea longispora</name>
    <dbReference type="NCBI Taxonomy" id="1848320"/>
    <lineage>
        <taxon>Bacteria</taxon>
        <taxon>Bacillati</taxon>
        <taxon>Actinomycetota</taxon>
        <taxon>Actinomycetes</taxon>
        <taxon>Streptosporangiales</taxon>
        <taxon>Streptosporangiaceae</taxon>
        <taxon>Nonomuraea</taxon>
    </lineage>
</organism>
<feature type="domain" description="Metallo-beta-lactamase" evidence="1">
    <location>
        <begin position="73"/>
        <end position="240"/>
    </location>
</feature>
<dbReference type="PANTHER" id="PTHR36839:SF1">
    <property type="entry name" value="METALLO-BETA-LACTAMASE FAMILY PROTEIN (AFU_ORTHOLOGUE AFUA_5G12770)"/>
    <property type="match status" value="1"/>
</dbReference>
<name>A0A4R4N6T9_9ACTN</name>
<dbReference type="Proteomes" id="UP000295157">
    <property type="component" value="Unassembled WGS sequence"/>
</dbReference>